<dbReference type="Gene3D" id="3.40.50.620">
    <property type="entry name" value="HUPs"/>
    <property type="match status" value="1"/>
</dbReference>
<keyword evidence="3 10" id="KW-0662">Pyridine nucleotide biosynthesis</keyword>
<keyword evidence="4 10" id="KW-0808">Transferase</keyword>
<comment type="function">
    <text evidence="1 10">Catalyzes the reversible adenylation of nicotinate mononucleotide (NaMN) to nicotinic acid adenine dinucleotide (NaAD).</text>
</comment>
<dbReference type="STRING" id="1408287.GCA_000493815_01059"/>
<dbReference type="InterPro" id="IPR004821">
    <property type="entry name" value="Cyt_trans-like"/>
</dbReference>
<dbReference type="UniPathway" id="UPA00253">
    <property type="reaction ID" value="UER00332"/>
</dbReference>
<comment type="similarity">
    <text evidence="10">Belongs to the NadD family.</text>
</comment>
<reference evidence="13" key="1">
    <citation type="submission" date="2016-01" db="EMBL/GenBank/DDBJ databases">
        <authorList>
            <person name="Mitreva M."/>
            <person name="Pepin K.H."/>
            <person name="Mihindukulasuriya K.A."/>
            <person name="Fulton R."/>
            <person name="Fronick C."/>
            <person name="O'Laughlin M."/>
            <person name="Miner T."/>
            <person name="Herter B."/>
            <person name="Rosa B.A."/>
            <person name="Cordes M."/>
            <person name="Tomlinson C."/>
            <person name="Wollam A."/>
            <person name="Palsikar V.B."/>
            <person name="Mardis E.R."/>
            <person name="Wilson R.K."/>
        </authorList>
    </citation>
    <scope>NUCLEOTIDE SEQUENCE [LARGE SCALE GENOMIC DNA]</scope>
    <source>
        <strain evidence="13">MJR7757B</strain>
    </source>
</reference>
<comment type="caution">
    <text evidence="12">The sequence shown here is derived from an EMBL/GenBank/DDBJ whole genome shotgun (WGS) entry which is preliminary data.</text>
</comment>
<dbReference type="Pfam" id="PF01467">
    <property type="entry name" value="CTP_transf_like"/>
    <property type="match status" value="1"/>
</dbReference>
<evidence type="ECO:0000256" key="7">
    <source>
        <dbReference type="ARBA" id="ARBA00022840"/>
    </source>
</evidence>
<dbReference type="EC" id="2.7.7.18" evidence="10"/>
<evidence type="ECO:0000256" key="4">
    <source>
        <dbReference type="ARBA" id="ARBA00022679"/>
    </source>
</evidence>
<organism evidence="12 13">
    <name type="scientific">Fusobacterium nucleatum</name>
    <dbReference type="NCBI Taxonomy" id="851"/>
    <lineage>
        <taxon>Bacteria</taxon>
        <taxon>Fusobacteriati</taxon>
        <taxon>Fusobacteriota</taxon>
        <taxon>Fusobacteriia</taxon>
        <taxon>Fusobacteriales</taxon>
        <taxon>Fusobacteriaceae</taxon>
        <taxon>Fusobacterium</taxon>
    </lineage>
</organism>
<keyword evidence="13" id="KW-1185">Reference proteome</keyword>
<evidence type="ECO:0000256" key="2">
    <source>
        <dbReference type="ARBA" id="ARBA00005019"/>
    </source>
</evidence>
<evidence type="ECO:0000256" key="9">
    <source>
        <dbReference type="ARBA" id="ARBA00048721"/>
    </source>
</evidence>
<evidence type="ECO:0000256" key="8">
    <source>
        <dbReference type="ARBA" id="ARBA00023027"/>
    </source>
</evidence>
<dbReference type="AlphaFoldDB" id="A0A133NQZ8"/>
<accession>A0A133NQZ8</accession>
<name>A0A133NQZ8_FUSNU</name>
<feature type="domain" description="Cytidyltransferase-like" evidence="11">
    <location>
        <begin position="5"/>
        <end position="167"/>
    </location>
</feature>
<evidence type="ECO:0000256" key="1">
    <source>
        <dbReference type="ARBA" id="ARBA00002324"/>
    </source>
</evidence>
<dbReference type="SUPFAM" id="SSF52374">
    <property type="entry name" value="Nucleotidylyl transferase"/>
    <property type="match status" value="1"/>
</dbReference>
<dbReference type="PANTHER" id="PTHR39321">
    <property type="entry name" value="NICOTINATE-NUCLEOTIDE ADENYLYLTRANSFERASE-RELATED"/>
    <property type="match status" value="1"/>
</dbReference>
<evidence type="ECO:0000259" key="11">
    <source>
        <dbReference type="Pfam" id="PF01467"/>
    </source>
</evidence>
<comment type="pathway">
    <text evidence="2 10">Cofactor biosynthesis; NAD(+) biosynthesis; deamido-NAD(+) from nicotinate D-ribonucleotide: step 1/1.</text>
</comment>
<dbReference type="GO" id="GO:0009435">
    <property type="term" value="P:NAD+ biosynthetic process"/>
    <property type="evidence" value="ECO:0007669"/>
    <property type="project" value="UniProtKB-UniRule"/>
</dbReference>
<sequence>MKIAIYGGSFNPMHIGHEKIVDYVLKNLDMDKIIIIPIGIPSHRENNLQQSNTRLKICREIFKNNKKVEVSDIEIKSEGKSYTYDTLLKLIKIYGKDNEFFEIIGEDSLKNLKTWKNYKELLNLCKFIVFRRKDDKNTEIDSEFLNNKNIIILENEYYNISSTEIRNKVKNGEDITGLVNEKVKKIIKKERLFVK</sequence>
<evidence type="ECO:0000313" key="13">
    <source>
        <dbReference type="Proteomes" id="UP000070401"/>
    </source>
</evidence>
<evidence type="ECO:0000256" key="10">
    <source>
        <dbReference type="HAMAP-Rule" id="MF_00244"/>
    </source>
</evidence>
<dbReference type="HAMAP" id="MF_00244">
    <property type="entry name" value="NaMN_adenylyltr"/>
    <property type="match status" value="1"/>
</dbReference>
<evidence type="ECO:0000313" key="12">
    <source>
        <dbReference type="EMBL" id="KXA18723.1"/>
    </source>
</evidence>
<dbReference type="PANTHER" id="PTHR39321:SF3">
    <property type="entry name" value="PHOSPHOPANTETHEINE ADENYLYLTRANSFERASE"/>
    <property type="match status" value="1"/>
</dbReference>
<evidence type="ECO:0000256" key="5">
    <source>
        <dbReference type="ARBA" id="ARBA00022695"/>
    </source>
</evidence>
<gene>
    <name evidence="10" type="primary">nadD</name>
    <name evidence="12" type="ORF">HMPREF3221_01629</name>
</gene>
<dbReference type="CDD" id="cd02165">
    <property type="entry name" value="NMNAT"/>
    <property type="match status" value="1"/>
</dbReference>
<evidence type="ECO:0000256" key="6">
    <source>
        <dbReference type="ARBA" id="ARBA00022741"/>
    </source>
</evidence>
<dbReference type="NCBIfam" id="NF000840">
    <property type="entry name" value="PRK00071.1-3"/>
    <property type="match status" value="1"/>
</dbReference>
<evidence type="ECO:0000256" key="3">
    <source>
        <dbReference type="ARBA" id="ARBA00022642"/>
    </source>
</evidence>
<keyword evidence="5 10" id="KW-0548">Nucleotidyltransferase</keyword>
<dbReference type="GO" id="GO:0005524">
    <property type="term" value="F:ATP binding"/>
    <property type="evidence" value="ECO:0007669"/>
    <property type="project" value="UniProtKB-KW"/>
</dbReference>
<comment type="catalytic activity">
    <reaction evidence="9 10">
        <text>nicotinate beta-D-ribonucleotide + ATP + H(+) = deamido-NAD(+) + diphosphate</text>
        <dbReference type="Rhea" id="RHEA:22860"/>
        <dbReference type="ChEBI" id="CHEBI:15378"/>
        <dbReference type="ChEBI" id="CHEBI:30616"/>
        <dbReference type="ChEBI" id="CHEBI:33019"/>
        <dbReference type="ChEBI" id="CHEBI:57502"/>
        <dbReference type="ChEBI" id="CHEBI:58437"/>
        <dbReference type="EC" id="2.7.7.18"/>
    </reaction>
</comment>
<dbReference type="InterPro" id="IPR005248">
    <property type="entry name" value="NadD/NMNAT"/>
</dbReference>
<dbReference type="NCBIfam" id="TIGR00482">
    <property type="entry name" value="nicotinate (nicotinamide) nucleotide adenylyltransferase"/>
    <property type="match status" value="1"/>
</dbReference>
<dbReference type="InterPro" id="IPR014729">
    <property type="entry name" value="Rossmann-like_a/b/a_fold"/>
</dbReference>
<dbReference type="EMBL" id="LRPY01000168">
    <property type="protein sequence ID" value="KXA18723.1"/>
    <property type="molecule type" value="Genomic_DNA"/>
</dbReference>
<dbReference type="GO" id="GO:0004515">
    <property type="term" value="F:nicotinate-nucleotide adenylyltransferase activity"/>
    <property type="evidence" value="ECO:0007669"/>
    <property type="project" value="UniProtKB-UniRule"/>
</dbReference>
<protein>
    <recommendedName>
        <fullName evidence="10">Probable nicotinate-nucleotide adenylyltransferase</fullName>
        <ecNumber evidence="10">2.7.7.18</ecNumber>
    </recommendedName>
    <alternativeName>
        <fullName evidence="10">Deamido-NAD(+) diphosphorylase</fullName>
    </alternativeName>
    <alternativeName>
        <fullName evidence="10">Deamido-NAD(+) pyrophosphorylase</fullName>
    </alternativeName>
    <alternativeName>
        <fullName evidence="10">Nicotinate mononucleotide adenylyltransferase</fullName>
        <shortName evidence="10">NaMN adenylyltransferase</shortName>
    </alternativeName>
</protein>
<keyword evidence="8 10" id="KW-0520">NAD</keyword>
<proteinExistence type="inferred from homology"/>
<keyword evidence="7 10" id="KW-0067">ATP-binding</keyword>
<dbReference type="Proteomes" id="UP000070401">
    <property type="component" value="Unassembled WGS sequence"/>
</dbReference>
<dbReference type="RefSeq" id="WP_060798616.1">
    <property type="nucleotide sequence ID" value="NZ_KQ956738.1"/>
</dbReference>
<keyword evidence="6 10" id="KW-0547">Nucleotide-binding</keyword>
<dbReference type="PATRIC" id="fig|851.8.peg.1642"/>